<dbReference type="PROSITE" id="PS51846">
    <property type="entry name" value="CNNM"/>
    <property type="match status" value="1"/>
</dbReference>
<feature type="domain" description="CNNM transmembrane" evidence="11">
    <location>
        <begin position="2"/>
        <end position="190"/>
    </location>
</feature>
<evidence type="ECO:0000256" key="2">
    <source>
        <dbReference type="ARBA" id="ARBA00022692"/>
    </source>
</evidence>
<dbReference type="Pfam" id="PF00571">
    <property type="entry name" value="CBS"/>
    <property type="match status" value="2"/>
</dbReference>
<dbReference type="InterPro" id="IPR005170">
    <property type="entry name" value="Transptr-assoc_dom"/>
</dbReference>
<dbReference type="SMART" id="SM00116">
    <property type="entry name" value="CBS"/>
    <property type="match status" value="2"/>
</dbReference>
<dbReference type="InterPro" id="IPR016169">
    <property type="entry name" value="FAD-bd_PCMH_sub2"/>
</dbReference>
<comment type="subcellular location">
    <subcellularLocation>
        <location evidence="1">Membrane</location>
        <topology evidence="1">Multi-pass membrane protein</topology>
    </subcellularLocation>
</comment>
<dbReference type="InterPro" id="IPR000644">
    <property type="entry name" value="CBS_dom"/>
</dbReference>
<dbReference type="Pfam" id="PF03471">
    <property type="entry name" value="CorC_HlyC"/>
    <property type="match status" value="1"/>
</dbReference>
<comment type="caution">
    <text evidence="12">The sequence shown here is derived from an EMBL/GenBank/DDBJ whole genome shotgun (WGS) entry which is preliminary data.</text>
</comment>
<feature type="domain" description="CBS" evidence="10">
    <location>
        <begin position="273"/>
        <end position="330"/>
    </location>
</feature>
<name>A0A419ERK3_9BACT</name>
<dbReference type="InterPro" id="IPR044751">
    <property type="entry name" value="Ion_transp-like_CBS"/>
</dbReference>
<evidence type="ECO:0000259" key="11">
    <source>
        <dbReference type="PROSITE" id="PS51846"/>
    </source>
</evidence>
<keyword evidence="3" id="KW-0677">Repeat</keyword>
<dbReference type="AlphaFoldDB" id="A0A419ERK3"/>
<dbReference type="Gene3D" id="3.30.465.10">
    <property type="match status" value="1"/>
</dbReference>
<reference evidence="12 13" key="1">
    <citation type="journal article" date="2017" name="ISME J.">
        <title>Energy and carbon metabolisms in a deep terrestrial subsurface fluid microbial community.</title>
        <authorList>
            <person name="Momper L."/>
            <person name="Jungbluth S.P."/>
            <person name="Lee M.D."/>
            <person name="Amend J.P."/>
        </authorList>
    </citation>
    <scope>NUCLEOTIDE SEQUENCE [LARGE SCALE GENOMIC DNA]</scope>
    <source>
        <strain evidence="12">SURF_17</strain>
    </source>
</reference>
<evidence type="ECO:0000256" key="5">
    <source>
        <dbReference type="ARBA" id="ARBA00023122"/>
    </source>
</evidence>
<evidence type="ECO:0000313" key="12">
    <source>
        <dbReference type="EMBL" id="RJP66022.1"/>
    </source>
</evidence>
<dbReference type="CDD" id="cd04590">
    <property type="entry name" value="CBS_pair_CorC_HlyC_assoc"/>
    <property type="match status" value="1"/>
</dbReference>
<feature type="transmembrane region" description="Helical" evidence="9">
    <location>
        <begin position="96"/>
        <end position="113"/>
    </location>
</feature>
<dbReference type="GO" id="GO:0005886">
    <property type="term" value="C:plasma membrane"/>
    <property type="evidence" value="ECO:0007669"/>
    <property type="project" value="TreeGrafter"/>
</dbReference>
<gene>
    <name evidence="12" type="ORF">C4532_16665</name>
</gene>
<dbReference type="SUPFAM" id="SSF56176">
    <property type="entry name" value="FAD-binding/transporter-associated domain-like"/>
    <property type="match status" value="1"/>
</dbReference>
<accession>A0A419ERK3</accession>
<dbReference type="SMART" id="SM01091">
    <property type="entry name" value="CorC_HlyC"/>
    <property type="match status" value="1"/>
</dbReference>
<evidence type="ECO:0000256" key="4">
    <source>
        <dbReference type="ARBA" id="ARBA00022989"/>
    </source>
</evidence>
<evidence type="ECO:0000256" key="7">
    <source>
        <dbReference type="PROSITE-ProRule" id="PRU00703"/>
    </source>
</evidence>
<evidence type="ECO:0000259" key="10">
    <source>
        <dbReference type="PROSITE" id="PS51371"/>
    </source>
</evidence>
<dbReference type="EMBL" id="QZKI01000120">
    <property type="protein sequence ID" value="RJP66022.1"/>
    <property type="molecule type" value="Genomic_DNA"/>
</dbReference>
<dbReference type="Proteomes" id="UP000285961">
    <property type="component" value="Unassembled WGS sequence"/>
</dbReference>
<sequence>MTQLVDIVFVVALLVMLLMSGFFSGIETGLISLNRVALRQREEKRDTRAIILRRLLRKPERLLATILVGNNLVNVTITIVFLIWASRMWGTGPAGLITPLALTPLILIFGEILPKAVFRHRTERLTPPFAGVLQMMVVLLTPVVTALTQVMNRLTRRVGGAEKRSPFISREDVRLMFVEGEEEGVIKEQERKLIDGIIDFGMTTVREIIVPRIDMDAVRDDATWEELSEAFEAHGHSRLPVYHEKIDDIVGIVYVFDLMRTTGSPKVNSIREFIRPVEFVPESKKVHDLLHEFRQKQMFMAIVVDEYGGTAGLVTLEDLIEEIFGEIHDEYDVAKLPIINSGEGLFILDARMHKEEAAEILGAELPEGEYETIGGFVLEQLGRIPRKGESFRYNDFQVTVVESSERTVTQVKFKLSPDAGKSASGSKT</sequence>
<keyword evidence="6 8" id="KW-0472">Membrane</keyword>
<dbReference type="InterPro" id="IPR046342">
    <property type="entry name" value="CBS_dom_sf"/>
</dbReference>
<evidence type="ECO:0000256" key="9">
    <source>
        <dbReference type="SAM" id="Phobius"/>
    </source>
</evidence>
<organism evidence="12 13">
    <name type="scientific">Candidatus Abyssobacteria bacterium SURF_17</name>
    <dbReference type="NCBI Taxonomy" id="2093361"/>
    <lineage>
        <taxon>Bacteria</taxon>
        <taxon>Pseudomonadati</taxon>
        <taxon>Candidatus Hydrogenedentota</taxon>
        <taxon>Candidatus Abyssobacteria</taxon>
    </lineage>
</organism>
<dbReference type="InterPro" id="IPR036318">
    <property type="entry name" value="FAD-bd_PCMH-like_sf"/>
</dbReference>
<dbReference type="PANTHER" id="PTHR22777:SF17">
    <property type="entry name" value="UPF0053 PROTEIN SLL0260"/>
    <property type="match status" value="1"/>
</dbReference>
<evidence type="ECO:0000256" key="3">
    <source>
        <dbReference type="ARBA" id="ARBA00022737"/>
    </source>
</evidence>
<feature type="transmembrane region" description="Helical" evidence="9">
    <location>
        <begin position="125"/>
        <end position="147"/>
    </location>
</feature>
<dbReference type="GO" id="GO:0050660">
    <property type="term" value="F:flavin adenine dinucleotide binding"/>
    <property type="evidence" value="ECO:0007669"/>
    <property type="project" value="InterPro"/>
</dbReference>
<protein>
    <submittedName>
        <fullName evidence="12">HlyC/CorC family transporter</fullName>
    </submittedName>
</protein>
<evidence type="ECO:0000256" key="1">
    <source>
        <dbReference type="ARBA" id="ARBA00004141"/>
    </source>
</evidence>
<dbReference type="Pfam" id="PF01595">
    <property type="entry name" value="CNNM"/>
    <property type="match status" value="1"/>
</dbReference>
<dbReference type="InterPro" id="IPR002550">
    <property type="entry name" value="CNNM"/>
</dbReference>
<keyword evidence="2 8" id="KW-0812">Transmembrane</keyword>
<evidence type="ECO:0000256" key="6">
    <source>
        <dbReference type="ARBA" id="ARBA00023136"/>
    </source>
</evidence>
<dbReference type="SUPFAM" id="SSF54631">
    <property type="entry name" value="CBS-domain pair"/>
    <property type="match status" value="1"/>
</dbReference>
<keyword evidence="5 7" id="KW-0129">CBS domain</keyword>
<keyword evidence="4 8" id="KW-1133">Transmembrane helix</keyword>
<evidence type="ECO:0000313" key="13">
    <source>
        <dbReference type="Proteomes" id="UP000285961"/>
    </source>
</evidence>
<feature type="transmembrane region" description="Helical" evidence="9">
    <location>
        <begin position="62"/>
        <end position="84"/>
    </location>
</feature>
<dbReference type="Gene3D" id="3.10.580.10">
    <property type="entry name" value="CBS-domain"/>
    <property type="match status" value="1"/>
</dbReference>
<feature type="transmembrane region" description="Helical" evidence="9">
    <location>
        <begin position="6"/>
        <end position="31"/>
    </location>
</feature>
<dbReference type="PANTHER" id="PTHR22777">
    <property type="entry name" value="HEMOLYSIN-RELATED"/>
    <property type="match status" value="1"/>
</dbReference>
<dbReference type="PROSITE" id="PS51371">
    <property type="entry name" value="CBS"/>
    <property type="match status" value="2"/>
</dbReference>
<feature type="domain" description="CBS" evidence="10">
    <location>
        <begin position="209"/>
        <end position="270"/>
    </location>
</feature>
<evidence type="ECO:0000256" key="8">
    <source>
        <dbReference type="PROSITE-ProRule" id="PRU01193"/>
    </source>
</evidence>
<dbReference type="FunFam" id="3.10.580.10:FF:000002">
    <property type="entry name" value="Magnesium/cobalt efflux protein CorC"/>
    <property type="match status" value="1"/>
</dbReference>
<proteinExistence type="predicted"/>